<dbReference type="NCBIfam" id="TIGR00964">
    <property type="entry name" value="secE_bact"/>
    <property type="match status" value="1"/>
</dbReference>
<evidence type="ECO:0000256" key="1">
    <source>
        <dbReference type="ARBA" id="ARBA00004370"/>
    </source>
</evidence>
<evidence type="ECO:0000256" key="3">
    <source>
        <dbReference type="ARBA" id="ARBA00022692"/>
    </source>
</evidence>
<dbReference type="GO" id="GO:0009306">
    <property type="term" value="P:protein secretion"/>
    <property type="evidence" value="ECO:0007669"/>
    <property type="project" value="InterPro"/>
</dbReference>
<accession>A0A2K8KJP9</accession>
<dbReference type="AlphaFoldDB" id="A0A2K8KJP9"/>
<evidence type="ECO:0000256" key="6">
    <source>
        <dbReference type="ARBA" id="ARBA00023010"/>
    </source>
</evidence>
<dbReference type="Proteomes" id="UP000231179">
    <property type="component" value="Chromosome"/>
</dbReference>
<gene>
    <name evidence="10" type="ORF">SCLAR_v1c00340</name>
</gene>
<dbReference type="Pfam" id="PF00584">
    <property type="entry name" value="SecE"/>
    <property type="match status" value="1"/>
</dbReference>
<comment type="subcellular location">
    <subcellularLocation>
        <location evidence="1">Membrane</location>
    </subcellularLocation>
</comment>
<evidence type="ECO:0000256" key="2">
    <source>
        <dbReference type="ARBA" id="ARBA00022448"/>
    </source>
</evidence>
<evidence type="ECO:0000256" key="7">
    <source>
        <dbReference type="ARBA" id="ARBA00023136"/>
    </source>
</evidence>
<dbReference type="Gene3D" id="1.20.5.1030">
    <property type="entry name" value="Preprotein translocase secy subunit"/>
    <property type="match status" value="1"/>
</dbReference>
<dbReference type="InterPro" id="IPR001901">
    <property type="entry name" value="Translocase_SecE/Sec61-g"/>
</dbReference>
<feature type="region of interest" description="Disordered" evidence="8">
    <location>
        <begin position="1"/>
        <end position="37"/>
    </location>
</feature>
<evidence type="ECO:0000256" key="8">
    <source>
        <dbReference type="SAM" id="MobiDB-lite"/>
    </source>
</evidence>
<dbReference type="InterPro" id="IPR038379">
    <property type="entry name" value="SecE_sf"/>
</dbReference>
<dbReference type="GO" id="GO:0016020">
    <property type="term" value="C:membrane"/>
    <property type="evidence" value="ECO:0007669"/>
    <property type="project" value="UniProtKB-SubCell"/>
</dbReference>
<evidence type="ECO:0000256" key="9">
    <source>
        <dbReference type="SAM" id="Phobius"/>
    </source>
</evidence>
<dbReference type="GO" id="GO:0008320">
    <property type="term" value="F:protein transmembrane transporter activity"/>
    <property type="evidence" value="ECO:0007669"/>
    <property type="project" value="InterPro"/>
</dbReference>
<evidence type="ECO:0000256" key="5">
    <source>
        <dbReference type="ARBA" id="ARBA00022989"/>
    </source>
</evidence>
<sequence>MSDKNKDKKKPTAEENAKAKLDKIQKKEAKKAEKSKRKEEMEELYSQLDPYRGLTKEQKIKKTKEIKIKKTKEKINIRLSLKEAPVKMLKEVNKIRWSNRKNLGQKFTWVITFLIIFGAFFYAIDTGLKYLFVLLKIV</sequence>
<dbReference type="InterPro" id="IPR005807">
    <property type="entry name" value="SecE_bac"/>
</dbReference>
<dbReference type="RefSeq" id="WP_100253935.1">
    <property type="nucleotide sequence ID" value="NZ_CP024870.1"/>
</dbReference>
<keyword evidence="7 9" id="KW-0472">Membrane</keyword>
<keyword evidence="3 9" id="KW-0812">Transmembrane</keyword>
<protein>
    <submittedName>
        <fullName evidence="10">Preprotein translocase subunit SecE</fullName>
    </submittedName>
</protein>
<dbReference type="GO" id="GO:0006886">
    <property type="term" value="P:intracellular protein transport"/>
    <property type="evidence" value="ECO:0007669"/>
    <property type="project" value="InterPro"/>
</dbReference>
<keyword evidence="11" id="KW-1185">Reference proteome</keyword>
<dbReference type="GO" id="GO:0006605">
    <property type="term" value="P:protein targeting"/>
    <property type="evidence" value="ECO:0007669"/>
    <property type="project" value="InterPro"/>
</dbReference>
<feature type="transmembrane region" description="Helical" evidence="9">
    <location>
        <begin position="107"/>
        <end position="124"/>
    </location>
</feature>
<dbReference type="EMBL" id="CP024870">
    <property type="protein sequence ID" value="ATX70371.1"/>
    <property type="molecule type" value="Genomic_DNA"/>
</dbReference>
<evidence type="ECO:0000313" key="10">
    <source>
        <dbReference type="EMBL" id="ATX70371.1"/>
    </source>
</evidence>
<evidence type="ECO:0000256" key="4">
    <source>
        <dbReference type="ARBA" id="ARBA00022927"/>
    </source>
</evidence>
<evidence type="ECO:0000313" key="11">
    <source>
        <dbReference type="Proteomes" id="UP000231179"/>
    </source>
</evidence>
<reference evidence="10 11" key="1">
    <citation type="submission" date="2017-11" db="EMBL/GenBank/DDBJ databases">
        <title>Complete genome sequence of Spiroplasma clarkii CN-5 (DSM 19994).</title>
        <authorList>
            <person name="Tsai Y.-M."/>
            <person name="Chang A."/>
            <person name="Lo W.-S."/>
            <person name="Kuo C.-H."/>
        </authorList>
    </citation>
    <scope>NUCLEOTIDE SEQUENCE [LARGE SCALE GENOMIC DNA]</scope>
    <source>
        <strain evidence="10 11">CN-5</strain>
    </source>
</reference>
<keyword evidence="6" id="KW-0811">Translocation</keyword>
<keyword evidence="2" id="KW-0813">Transport</keyword>
<keyword evidence="4" id="KW-0653">Protein transport</keyword>
<proteinExistence type="predicted"/>
<organism evidence="10 11">
    <name type="scientific">Spiroplasma clarkii</name>
    <dbReference type="NCBI Taxonomy" id="2139"/>
    <lineage>
        <taxon>Bacteria</taxon>
        <taxon>Bacillati</taxon>
        <taxon>Mycoplasmatota</taxon>
        <taxon>Mollicutes</taxon>
        <taxon>Entomoplasmatales</taxon>
        <taxon>Spiroplasmataceae</taxon>
        <taxon>Spiroplasma</taxon>
    </lineage>
</organism>
<keyword evidence="5 9" id="KW-1133">Transmembrane helix</keyword>
<name>A0A2K8KJP9_9MOLU</name>